<reference evidence="2" key="1">
    <citation type="submission" date="2020-10" db="EMBL/GenBank/DDBJ databases">
        <title>Chromosome-scale genome assembly of the Allis shad, Alosa alosa.</title>
        <authorList>
            <person name="Margot Z."/>
            <person name="Christophe K."/>
            <person name="Cabau C."/>
            <person name="Louis A."/>
            <person name="Berthelot C."/>
            <person name="Parey E."/>
            <person name="Roest Crollius H."/>
            <person name="Montfort J."/>
            <person name="Robinson-Rechavi M."/>
            <person name="Bucao C."/>
            <person name="Bouchez O."/>
            <person name="Gislard M."/>
            <person name="Lluch J."/>
            <person name="Milhes M."/>
            <person name="Lampietro C."/>
            <person name="Lopez Roques C."/>
            <person name="Donnadieu C."/>
            <person name="Braasch I."/>
            <person name="Desvignes T."/>
            <person name="Postlethwait J."/>
            <person name="Bobe J."/>
            <person name="Guiguen Y."/>
        </authorList>
    </citation>
    <scope>NUCLEOTIDE SEQUENCE</scope>
    <source>
        <strain evidence="2">M-15738</strain>
        <tissue evidence="2">Blood</tissue>
    </source>
</reference>
<evidence type="ECO:0000313" key="2">
    <source>
        <dbReference type="EMBL" id="KAG5276327.1"/>
    </source>
</evidence>
<accession>A0AAV6GRP6</accession>
<dbReference type="AlphaFoldDB" id="A0AAV6GRP6"/>
<proteinExistence type="predicted"/>
<protein>
    <recommendedName>
        <fullName evidence="4">Transmembrane protein</fullName>
    </recommendedName>
</protein>
<sequence length="101" mass="11669">MFRQKTALFQLVYIPQAVIDSLSLSLSLSFFLFRSFFFLPPVVSFSCSLLPALSPSLPPLSLSLSLSLFHSLVFSVRPVLQGERERERENDKWRRQEKESM</sequence>
<name>A0AAV6GRP6_9TELE</name>
<evidence type="ECO:0008006" key="4">
    <source>
        <dbReference type="Google" id="ProtNLM"/>
    </source>
</evidence>
<dbReference type="Proteomes" id="UP000823561">
    <property type="component" value="Chromosome 9"/>
</dbReference>
<evidence type="ECO:0000313" key="3">
    <source>
        <dbReference type="Proteomes" id="UP000823561"/>
    </source>
</evidence>
<organism evidence="2 3">
    <name type="scientific">Alosa alosa</name>
    <name type="common">allis shad</name>
    <dbReference type="NCBI Taxonomy" id="278164"/>
    <lineage>
        <taxon>Eukaryota</taxon>
        <taxon>Metazoa</taxon>
        <taxon>Chordata</taxon>
        <taxon>Craniata</taxon>
        <taxon>Vertebrata</taxon>
        <taxon>Euteleostomi</taxon>
        <taxon>Actinopterygii</taxon>
        <taxon>Neopterygii</taxon>
        <taxon>Teleostei</taxon>
        <taxon>Clupei</taxon>
        <taxon>Clupeiformes</taxon>
        <taxon>Clupeoidei</taxon>
        <taxon>Clupeidae</taxon>
        <taxon>Alosa</taxon>
    </lineage>
</organism>
<keyword evidence="1" id="KW-1133">Transmembrane helix</keyword>
<feature type="transmembrane region" description="Helical" evidence="1">
    <location>
        <begin position="57"/>
        <end position="80"/>
    </location>
</feature>
<comment type="caution">
    <text evidence="2">The sequence shown here is derived from an EMBL/GenBank/DDBJ whole genome shotgun (WGS) entry which is preliminary data.</text>
</comment>
<keyword evidence="1" id="KW-0472">Membrane</keyword>
<keyword evidence="3" id="KW-1185">Reference proteome</keyword>
<keyword evidence="1" id="KW-0812">Transmembrane</keyword>
<gene>
    <name evidence="2" type="ORF">AALO_G00130650</name>
</gene>
<evidence type="ECO:0000256" key="1">
    <source>
        <dbReference type="SAM" id="Phobius"/>
    </source>
</evidence>
<feature type="transmembrane region" description="Helical" evidence="1">
    <location>
        <begin position="12"/>
        <end position="37"/>
    </location>
</feature>
<dbReference type="EMBL" id="JADWDJ010000009">
    <property type="protein sequence ID" value="KAG5276327.1"/>
    <property type="molecule type" value="Genomic_DNA"/>
</dbReference>